<comment type="caution">
    <text evidence="1">The sequence shown here is derived from an EMBL/GenBank/DDBJ whole genome shotgun (WGS) entry which is preliminary data.</text>
</comment>
<organism evidence="1 2">
    <name type="scientific">Paenibacillus sediminis</name>
    <dbReference type="NCBI Taxonomy" id="664909"/>
    <lineage>
        <taxon>Bacteria</taxon>
        <taxon>Bacillati</taxon>
        <taxon>Bacillota</taxon>
        <taxon>Bacilli</taxon>
        <taxon>Bacillales</taxon>
        <taxon>Paenibacillaceae</taxon>
        <taxon>Paenibacillus</taxon>
    </lineage>
</organism>
<keyword evidence="2" id="KW-1185">Reference proteome</keyword>
<dbReference type="InterPro" id="IPR020288">
    <property type="entry name" value="Sheath_initiator"/>
</dbReference>
<dbReference type="Pfam" id="PF10934">
    <property type="entry name" value="Sheath_initiator"/>
    <property type="match status" value="1"/>
</dbReference>
<name>A0ABS4H6P2_9BACL</name>
<accession>A0ABS4H6P2</accession>
<evidence type="ECO:0000313" key="2">
    <source>
        <dbReference type="Proteomes" id="UP001519273"/>
    </source>
</evidence>
<evidence type="ECO:0008006" key="3">
    <source>
        <dbReference type="Google" id="ProtNLM"/>
    </source>
</evidence>
<gene>
    <name evidence="1" type="ORF">J2Z20_003122</name>
</gene>
<dbReference type="SUPFAM" id="SSF160719">
    <property type="entry name" value="gpW/gp25-like"/>
    <property type="match status" value="1"/>
</dbReference>
<protein>
    <recommendedName>
        <fullName evidence="3">DUF2634 domain-containing protein</fullName>
    </recommendedName>
</protein>
<dbReference type="RefSeq" id="WP_209852216.1">
    <property type="nucleotide sequence ID" value="NZ_CBCRVE010000004.1"/>
</dbReference>
<sequence length="133" mass="14895">MALSPLTPVDDTATTAVSPLKTYALDIDNGVLGGYVDGKDAIKQFAYKAIKTARFRFAIYDDDYGCELDDIIGQDVSTELLETEIPRVIKEALIYNELIDDVRDFILTRDGDRLYVSFFIDVNDDSIPMEVTI</sequence>
<dbReference type="EMBL" id="JAGGKP010000011">
    <property type="protein sequence ID" value="MBP1938203.1"/>
    <property type="molecule type" value="Genomic_DNA"/>
</dbReference>
<reference evidence="1 2" key="1">
    <citation type="submission" date="2021-03" db="EMBL/GenBank/DDBJ databases">
        <title>Genomic Encyclopedia of Type Strains, Phase IV (KMG-IV): sequencing the most valuable type-strain genomes for metagenomic binning, comparative biology and taxonomic classification.</title>
        <authorList>
            <person name="Goeker M."/>
        </authorList>
    </citation>
    <scope>NUCLEOTIDE SEQUENCE [LARGE SCALE GENOMIC DNA]</scope>
    <source>
        <strain evidence="1 2">DSM 23491</strain>
    </source>
</reference>
<evidence type="ECO:0000313" key="1">
    <source>
        <dbReference type="EMBL" id="MBP1938203.1"/>
    </source>
</evidence>
<dbReference type="Proteomes" id="UP001519273">
    <property type="component" value="Unassembled WGS sequence"/>
</dbReference>
<proteinExistence type="predicted"/>